<dbReference type="SMART" id="SM00181">
    <property type="entry name" value="EGF"/>
    <property type="match status" value="17"/>
</dbReference>
<sequence>MASLEGQPFTWAAAVLLCAAVLVVEASHFRGGTISWRPLGGNTVEFEFKMGWTYDKGPGCKEHLTGQYVNQPMSGNDNNFKCQKGCAGTPVLNSVNYYCMAANQKEGWEQGQDTFNYTFPSSGPFTVGYEGNAWMQLSGGRGNGAWNVATTIDLRTRSDTGRSNTSPVALSKPLFNMQHNCNHTLRIPILDPDGDNVRCRWAVNDECLTVCNALPFARLDEQTCTLTFTTGFTQTYQPGDFFAVALTIEDFPPAPITLGGSTRKTPSDSLSSIPMQFLIKTPPYPEPCDWVPRFVSPTPQERDVVMVEEGDTLNLPLTADNGKATNVKIAKIQVLGPVGLQQSALRQEVGQVNTFTKDLTWSTGASDVGEHLVCAIPEDEKGKSGSPRCFTIKIVSPYSDIDDCKSRPCQNGATCHDQVNAFTCTCPAGYTGKTCAGDVDDCSPNPCRNGATCSDLVNDYVCACAPGYTDKNCMTDIDDCSPDPCQNGATCTDQVNDYTCTCVPGYTDKNCATDIDDCSPDPCQNGATCVDQVNDYRCVCGPGYTDKNCSTDIDDCASRPCQNGGTCVDQVNNFMCLCVPGFTDKTCSTDIDDCSPDPCQNGASCVDQVNDYRCVCVPGYTDKNCSTDIDDCASRPCQNGGTCVDQVNNFLCLCVPGFTDKTCSTDIDDCSPDPCQNGATCTDQVNDYTCTCVPGYTDKNCSTDIDDCSPDPCQNGATCTDQVNDYTCTCVPGYTDKNCSTDIDDCSPDPCQFGSTCVDQVNDYNCVCAPGYTDKNCSTDIDDCSSRPCENGALCVDQVNDYTCLCPPGYTDKNCHTDINECLPRPCMNGAVCLNHVASFTCQCAPGFTGTLCQTDINDCSPDPCQNGATCHDQLNAFTCTCPAGYTDNTCVTGTECPSSSNPRVAIAPTRHGYNNSWLIANYMDDCSPDPCQFGSTCMDQVNDYNCVCAPGYTDKNCSTDVDDCSSRPCENGALCVGREVDSYIDDCSSRPCENGALCVDQVNDYTCLCPPGYTDKNCNTGQCSLSQPTARHFAFVLINQYINECLPRPCMNGAVCLNHVASFTCQCAPGFTGMLCQTGFDFCASSPCKNGGICVNGFLGFTCSCVDGWQGLTCGYRSR</sequence>
<feature type="disulfide bond" evidence="4">
    <location>
        <begin position="426"/>
        <end position="435"/>
    </location>
</feature>
<feature type="domain" description="EGF-like" evidence="6">
    <location>
        <begin position="923"/>
        <end position="959"/>
    </location>
</feature>
<feature type="disulfide bond" evidence="4">
    <location>
        <begin position="1010"/>
        <end position="1019"/>
    </location>
</feature>
<evidence type="ECO:0000256" key="5">
    <source>
        <dbReference type="SAM" id="SignalP"/>
    </source>
</evidence>
<feature type="domain" description="EGF-like" evidence="6">
    <location>
        <begin position="856"/>
        <end position="892"/>
    </location>
</feature>
<dbReference type="InterPro" id="IPR001881">
    <property type="entry name" value="EGF-like_Ca-bd_dom"/>
</dbReference>
<dbReference type="InterPro" id="IPR009030">
    <property type="entry name" value="Growth_fac_rcpt_cys_sf"/>
</dbReference>
<dbReference type="PROSITE" id="PS01186">
    <property type="entry name" value="EGF_2"/>
    <property type="match status" value="17"/>
</dbReference>
<evidence type="ECO:0000256" key="1">
    <source>
        <dbReference type="ARBA" id="ARBA00022536"/>
    </source>
</evidence>
<dbReference type="PRINTS" id="PR00010">
    <property type="entry name" value="EGFBLOOD"/>
</dbReference>
<dbReference type="InterPro" id="IPR000742">
    <property type="entry name" value="EGF"/>
</dbReference>
<dbReference type="SMART" id="SM00179">
    <property type="entry name" value="EGF_CA"/>
    <property type="match status" value="17"/>
</dbReference>
<evidence type="ECO:0000313" key="7">
    <source>
        <dbReference type="Proteomes" id="UP000694888"/>
    </source>
</evidence>
<dbReference type="PROSITE" id="PS50026">
    <property type="entry name" value="EGF_3"/>
    <property type="match status" value="17"/>
</dbReference>
<dbReference type="SUPFAM" id="SSF57184">
    <property type="entry name" value="Growth factor receptor domain"/>
    <property type="match status" value="4"/>
</dbReference>
<feature type="domain" description="EGF-like" evidence="6">
    <location>
        <begin position="514"/>
        <end position="550"/>
    </location>
</feature>
<keyword evidence="7" id="KW-1185">Reference proteome</keyword>
<feature type="domain" description="EGF-like" evidence="6">
    <location>
        <begin position="400"/>
        <end position="436"/>
    </location>
</feature>
<feature type="chain" id="PRO_5047163621" evidence="5">
    <location>
        <begin position="27"/>
        <end position="1120"/>
    </location>
</feature>
<feature type="disulfide bond" evidence="4">
    <location>
        <begin position="692"/>
        <end position="701"/>
    </location>
</feature>
<feature type="domain" description="EGF-like" evidence="6">
    <location>
        <begin position="438"/>
        <end position="474"/>
    </location>
</feature>
<feature type="domain" description="EGF-like" evidence="6">
    <location>
        <begin position="1080"/>
        <end position="1116"/>
    </location>
</feature>
<reference evidence="8" key="1">
    <citation type="submission" date="2025-08" db="UniProtKB">
        <authorList>
            <consortium name="RefSeq"/>
        </authorList>
    </citation>
    <scope>IDENTIFICATION</scope>
</reference>
<dbReference type="RefSeq" id="XP_035827926.1">
    <property type="nucleotide sequence ID" value="XM_035972033.1"/>
</dbReference>
<dbReference type="PROSITE" id="PS01187">
    <property type="entry name" value="EGF_CA"/>
    <property type="match status" value="5"/>
</dbReference>
<feature type="domain" description="EGF-like" evidence="6">
    <location>
        <begin position="552"/>
        <end position="588"/>
    </location>
</feature>
<keyword evidence="1 4" id="KW-0245">EGF-like domain</keyword>
<evidence type="ECO:0000256" key="3">
    <source>
        <dbReference type="ARBA" id="ARBA00023157"/>
    </source>
</evidence>
<feature type="disulfide bond" evidence="4">
    <location>
        <begin position="844"/>
        <end position="853"/>
    </location>
</feature>
<feature type="disulfide bond" evidence="4">
    <location>
        <begin position="730"/>
        <end position="739"/>
    </location>
</feature>
<feature type="domain" description="EGF-like" evidence="6">
    <location>
        <begin position="476"/>
        <end position="512"/>
    </location>
</feature>
<keyword evidence="2" id="KW-0677">Repeat</keyword>
<keyword evidence="3 4" id="KW-1015">Disulfide bond</keyword>
<feature type="disulfide bond" evidence="4">
    <location>
        <begin position="464"/>
        <end position="473"/>
    </location>
</feature>
<dbReference type="SUPFAM" id="SSF57196">
    <property type="entry name" value="EGF/Laminin"/>
    <property type="match status" value="5"/>
</dbReference>
<dbReference type="InterPro" id="IPR000152">
    <property type="entry name" value="EGF-type_Asp/Asn_hydroxyl_site"/>
</dbReference>
<feature type="domain" description="EGF-like" evidence="6">
    <location>
        <begin position="704"/>
        <end position="740"/>
    </location>
</feature>
<feature type="disulfide bond" evidence="4">
    <location>
        <begin position="806"/>
        <end position="815"/>
    </location>
</feature>
<feature type="domain" description="EGF-like" evidence="6">
    <location>
        <begin position="666"/>
        <end position="702"/>
    </location>
</feature>
<evidence type="ECO:0000256" key="4">
    <source>
        <dbReference type="PROSITE-ProRule" id="PRU00076"/>
    </source>
</evidence>
<feature type="disulfide bond" evidence="4">
    <location>
        <begin position="882"/>
        <end position="891"/>
    </location>
</feature>
<dbReference type="CDD" id="cd00054">
    <property type="entry name" value="EGF_CA"/>
    <property type="match status" value="17"/>
</dbReference>
<protein>
    <submittedName>
        <fullName evidence="8">Fibropellin-1-like</fullName>
    </submittedName>
</protein>
<dbReference type="GeneID" id="101853965"/>
<feature type="disulfide bond" evidence="4">
    <location>
        <begin position="654"/>
        <end position="663"/>
    </location>
</feature>
<comment type="caution">
    <text evidence="4">Lacks conserved residue(s) required for the propagation of feature annotation.</text>
</comment>
<feature type="domain" description="EGF-like" evidence="6">
    <location>
        <begin position="590"/>
        <end position="626"/>
    </location>
</feature>
<feature type="disulfide bond" evidence="4">
    <location>
        <begin position="949"/>
        <end position="958"/>
    </location>
</feature>
<name>A0ABM1VZT3_APLCA</name>
<feature type="disulfide bond" evidence="4">
    <location>
        <begin position="540"/>
        <end position="549"/>
    </location>
</feature>
<dbReference type="PROSITE" id="PS00022">
    <property type="entry name" value="EGF_1"/>
    <property type="match status" value="4"/>
</dbReference>
<proteinExistence type="predicted"/>
<keyword evidence="5" id="KW-0732">Signal</keyword>
<feature type="domain" description="EGF-like" evidence="6">
    <location>
        <begin position="780"/>
        <end position="816"/>
    </location>
</feature>
<feature type="disulfide bond" evidence="4">
    <location>
        <begin position="768"/>
        <end position="777"/>
    </location>
</feature>
<feature type="disulfide bond" evidence="4">
    <location>
        <begin position="1106"/>
        <end position="1115"/>
    </location>
</feature>
<dbReference type="Pfam" id="PF00008">
    <property type="entry name" value="EGF"/>
    <property type="match status" value="17"/>
</dbReference>
<dbReference type="PROSITE" id="PS00010">
    <property type="entry name" value="ASX_HYDROXYL"/>
    <property type="match status" value="17"/>
</dbReference>
<gene>
    <name evidence="8" type="primary">LOC101853965</name>
</gene>
<organism evidence="7 8">
    <name type="scientific">Aplysia californica</name>
    <name type="common">California sea hare</name>
    <dbReference type="NCBI Taxonomy" id="6500"/>
    <lineage>
        <taxon>Eukaryota</taxon>
        <taxon>Metazoa</taxon>
        <taxon>Spiralia</taxon>
        <taxon>Lophotrochozoa</taxon>
        <taxon>Mollusca</taxon>
        <taxon>Gastropoda</taxon>
        <taxon>Heterobranchia</taxon>
        <taxon>Euthyneura</taxon>
        <taxon>Tectipleura</taxon>
        <taxon>Aplysiida</taxon>
        <taxon>Aplysioidea</taxon>
        <taxon>Aplysiidae</taxon>
        <taxon>Aplysia</taxon>
    </lineage>
</organism>
<accession>A0ABM1VZT3</accession>
<dbReference type="Gene3D" id="2.10.25.10">
    <property type="entry name" value="Laminin"/>
    <property type="match status" value="18"/>
</dbReference>
<evidence type="ECO:0000259" key="6">
    <source>
        <dbReference type="PROSITE" id="PS50026"/>
    </source>
</evidence>
<evidence type="ECO:0000313" key="8">
    <source>
        <dbReference type="RefSeq" id="XP_035827926.1"/>
    </source>
</evidence>
<dbReference type="PANTHER" id="PTHR12916:SF9">
    <property type="entry name" value="NEUROGENIC LOCUS NOTCH HOMOLOG PROTEIN 1-RELATED"/>
    <property type="match status" value="1"/>
</dbReference>
<feature type="disulfide bond" evidence="4">
    <location>
        <begin position="1068"/>
        <end position="1077"/>
    </location>
</feature>
<dbReference type="Proteomes" id="UP000694888">
    <property type="component" value="Unplaced"/>
</dbReference>
<feature type="domain" description="EGF-like" evidence="6">
    <location>
        <begin position="1042"/>
        <end position="1078"/>
    </location>
</feature>
<dbReference type="PRINTS" id="PR01983">
    <property type="entry name" value="NOTCH"/>
</dbReference>
<evidence type="ECO:0000256" key="2">
    <source>
        <dbReference type="ARBA" id="ARBA00022737"/>
    </source>
</evidence>
<feature type="domain" description="EGF-like" evidence="6">
    <location>
        <begin position="818"/>
        <end position="854"/>
    </location>
</feature>
<feature type="domain" description="EGF-like" evidence="6">
    <location>
        <begin position="628"/>
        <end position="664"/>
    </location>
</feature>
<feature type="domain" description="EGF-like" evidence="6">
    <location>
        <begin position="742"/>
        <end position="778"/>
    </location>
</feature>
<feature type="domain" description="EGF-like" evidence="6">
    <location>
        <begin position="984"/>
        <end position="1020"/>
    </location>
</feature>
<feature type="signal peptide" evidence="5">
    <location>
        <begin position="1"/>
        <end position="26"/>
    </location>
</feature>
<feature type="disulfide bond" evidence="4">
    <location>
        <begin position="578"/>
        <end position="587"/>
    </location>
</feature>
<feature type="disulfide bond" evidence="4">
    <location>
        <begin position="502"/>
        <end position="511"/>
    </location>
</feature>
<dbReference type="InterPro" id="IPR018097">
    <property type="entry name" value="EGF_Ca-bd_CS"/>
</dbReference>
<dbReference type="PANTHER" id="PTHR12916">
    <property type="entry name" value="CYTOCHROME C OXIDASE POLYPEPTIDE VIC-2"/>
    <property type="match status" value="1"/>
</dbReference>
<feature type="disulfide bond" evidence="4">
    <location>
        <begin position="616"/>
        <end position="625"/>
    </location>
</feature>